<feature type="transmembrane region" description="Helical" evidence="8">
    <location>
        <begin position="705"/>
        <end position="727"/>
    </location>
</feature>
<sequence>MSETNGTYFKYLNQIFKEFVQNYIEINQNKSLIILDFNNPKKNFNETSNSLNFNIFINQVQQRFGSSFDLYENQQPFIGTAPNTNEININENNFFNKHNHLLLFLNTTRSGSAHRHFGITFKQFIGTIFLSFLFSGSQIILFSFLRTKFKTLYQPNLFLKKLKETLNKKKREKRNNKSSTIETTTTTTTTTTSSTTPNTINNSSNFSANSTKKKKKNEQVSDNNIYNMIISEDVNHGLFNWLKKSIFDVNHQDYFLLGLDAYLFIRFITMLSFFCFILTIVIVPILIPIHYNSGFNKKKTVTKLLNEQLGISNKTFITKNLLNNTHIHEEFIINYNGLDKISMSNIAPIYSNRLIYHFLLAVFTVLLFHFFLIHELNFYCKSKANFSKMLEENKNVNFFKELWDSRATLFVDNVPSSMLKNMELLIYFFEKFCPCSVTDIWFIPKNYERFFKFKKRHIKILNKIEKIEMELLLNNYFLLNFNEDLKPLLLSSLSGNSSSYNNDNGNSTSNYLISQYKNNLLLENTVSYEHLRFIKNAKIHTFMNFFKMNNLVEVEFKKITFKLKFLKTPLQITLYKPIVNYRYKTYSKNKNTLLDNCVYSYIENLQKWGNFKEIILDKSQPAKPNKGKNKCKVPLVANYNYDFKSFHKKAFIKFKSIYMADIYHQLLLSDHINLLNNKIVGTNLKDIIWDNLTCSSSTLLFIRNLIGNLCTFAVIIGWVVPVAFVGLTSQIPYLTKLVPFLSIINTFPPLITELLENIIPVLTLMFLTEIVPDIFRWLSWLKGGKTQSAIELDTQKCFYFFLFVHVFLVVTISSGISVMIEKLIRSPVSIPHLLANNLPKCSNFFCSFVIIRGLSYFSANLLRSKELLKTIFYYPLVDITPRKKFERLTNLPTYKWGSIYPMFSMLASISIIYSVIAPIILPLSLLAFLLVLISFRYSIKYQYSLRNHSESFGLFYPTALFQMYSGIYCLEICLLGLFLLSSSFKLSISMVLFLIFTGICHYQIQSNFNNLLSNTSITFYHPRVQVSQKEPTVGSDIQDLIMKPKIFPEFLQTGLNDFIWLPKDYKGFTNEQIKKLKSNYGSNIKVSTAHYKLNLSGDIIML</sequence>
<evidence type="ECO:0000259" key="9">
    <source>
        <dbReference type="Pfam" id="PF02714"/>
    </source>
</evidence>
<evidence type="ECO:0000256" key="5">
    <source>
        <dbReference type="ARBA" id="ARBA00022989"/>
    </source>
</evidence>
<protein>
    <recommendedName>
        <fullName evidence="13">DUF221-domain-containing protein</fullName>
    </recommendedName>
</protein>
<accession>A0A376B5T5</accession>
<feature type="transmembrane region" description="Helical" evidence="8">
    <location>
        <begin position="798"/>
        <end position="820"/>
    </location>
</feature>
<evidence type="ECO:0000313" key="12">
    <source>
        <dbReference type="Proteomes" id="UP000262825"/>
    </source>
</evidence>
<name>A0A376B5T5_9ASCO</name>
<feature type="transmembrane region" description="Helical" evidence="8">
    <location>
        <begin position="911"/>
        <end position="933"/>
    </location>
</feature>
<dbReference type="GO" id="GO:0005227">
    <property type="term" value="F:calcium-activated cation channel activity"/>
    <property type="evidence" value="ECO:0007669"/>
    <property type="project" value="InterPro"/>
</dbReference>
<evidence type="ECO:0008006" key="13">
    <source>
        <dbReference type="Google" id="ProtNLM"/>
    </source>
</evidence>
<keyword evidence="5 8" id="KW-1133">Transmembrane helix</keyword>
<dbReference type="Pfam" id="PF02714">
    <property type="entry name" value="RSN1_7TM"/>
    <property type="match status" value="1"/>
</dbReference>
<evidence type="ECO:0000256" key="7">
    <source>
        <dbReference type="SAM" id="MobiDB-lite"/>
    </source>
</evidence>
<evidence type="ECO:0000256" key="2">
    <source>
        <dbReference type="ARBA" id="ARBA00007779"/>
    </source>
</evidence>
<dbReference type="InterPro" id="IPR045122">
    <property type="entry name" value="Csc1-like"/>
</dbReference>
<feature type="domain" description="CSC1/OSCA1-like N-terminal transmembrane" evidence="10">
    <location>
        <begin position="235"/>
        <end position="375"/>
    </location>
</feature>
<feature type="region of interest" description="Disordered" evidence="7">
    <location>
        <begin position="169"/>
        <end position="216"/>
    </location>
</feature>
<keyword evidence="6 8" id="KW-0472">Membrane</keyword>
<dbReference type="PANTHER" id="PTHR13018">
    <property type="entry name" value="PROBABLE MEMBRANE PROTEIN DUF221-RELATED"/>
    <property type="match status" value="1"/>
</dbReference>
<dbReference type="GO" id="GO:0005886">
    <property type="term" value="C:plasma membrane"/>
    <property type="evidence" value="ECO:0007669"/>
    <property type="project" value="TreeGrafter"/>
</dbReference>
<feature type="transmembrane region" description="Helical" evidence="8">
    <location>
        <begin position="124"/>
        <end position="145"/>
    </location>
</feature>
<dbReference type="InterPro" id="IPR003864">
    <property type="entry name" value="CSC1/OSCA1-like_7TM"/>
</dbReference>
<evidence type="ECO:0000256" key="1">
    <source>
        <dbReference type="ARBA" id="ARBA00004141"/>
    </source>
</evidence>
<feature type="transmembrane region" description="Helical" evidence="8">
    <location>
        <begin position="263"/>
        <end position="287"/>
    </location>
</feature>
<evidence type="ECO:0000313" key="11">
    <source>
        <dbReference type="EMBL" id="SSD60057.1"/>
    </source>
</evidence>
<keyword evidence="3" id="KW-0813">Transport</keyword>
<dbReference type="PANTHER" id="PTHR13018:SF20">
    <property type="entry name" value="SPORULATION-SPECIFIC PROTEIN 75"/>
    <property type="match status" value="1"/>
</dbReference>
<dbReference type="VEuPathDB" id="FungiDB:SCODWIG_01818"/>
<feature type="transmembrane region" description="Helical" evidence="8">
    <location>
        <begin position="986"/>
        <end position="1004"/>
    </location>
</feature>
<feature type="transmembrane region" description="Helical" evidence="8">
    <location>
        <begin position="354"/>
        <end position="373"/>
    </location>
</feature>
<feature type="domain" description="CSC1/OSCA1-like 7TM region" evidence="9">
    <location>
        <begin position="703"/>
        <end position="978"/>
    </location>
</feature>
<evidence type="ECO:0000256" key="6">
    <source>
        <dbReference type="ARBA" id="ARBA00023136"/>
    </source>
</evidence>
<keyword evidence="12" id="KW-1185">Reference proteome</keyword>
<evidence type="ECO:0000259" key="10">
    <source>
        <dbReference type="Pfam" id="PF13967"/>
    </source>
</evidence>
<dbReference type="InterPro" id="IPR032880">
    <property type="entry name" value="CSC1/OSCA1-like_N"/>
</dbReference>
<evidence type="ECO:0000256" key="3">
    <source>
        <dbReference type="ARBA" id="ARBA00022448"/>
    </source>
</evidence>
<dbReference type="Proteomes" id="UP000262825">
    <property type="component" value="Unassembled WGS sequence"/>
</dbReference>
<gene>
    <name evidence="11" type="ORF">SCODWIG_01818</name>
</gene>
<keyword evidence="4 8" id="KW-0812">Transmembrane</keyword>
<feature type="transmembrane region" description="Helical" evidence="8">
    <location>
        <begin position="954"/>
        <end position="980"/>
    </location>
</feature>
<evidence type="ECO:0000256" key="8">
    <source>
        <dbReference type="SAM" id="Phobius"/>
    </source>
</evidence>
<comment type="similarity">
    <text evidence="2">Belongs to the CSC1 (TC 1.A.17) family.</text>
</comment>
<feature type="compositionally biased region" description="Low complexity" evidence="7">
    <location>
        <begin position="177"/>
        <end position="205"/>
    </location>
</feature>
<comment type="subcellular location">
    <subcellularLocation>
        <location evidence="1">Membrane</location>
        <topology evidence="1">Multi-pass membrane protein</topology>
    </subcellularLocation>
</comment>
<dbReference type="EMBL" id="UFAJ01000260">
    <property type="protein sequence ID" value="SSD60057.1"/>
    <property type="molecule type" value="Genomic_DNA"/>
</dbReference>
<evidence type="ECO:0000256" key="4">
    <source>
        <dbReference type="ARBA" id="ARBA00022692"/>
    </source>
</evidence>
<proteinExistence type="inferred from homology"/>
<reference evidence="12" key="1">
    <citation type="submission" date="2018-06" db="EMBL/GenBank/DDBJ databases">
        <authorList>
            <person name="Guldener U."/>
        </authorList>
    </citation>
    <scope>NUCLEOTIDE SEQUENCE [LARGE SCALE GENOMIC DNA]</scope>
    <source>
        <strain evidence="12">UTAD17</strain>
    </source>
</reference>
<feature type="transmembrane region" description="Helical" evidence="8">
    <location>
        <begin position="758"/>
        <end position="778"/>
    </location>
</feature>
<dbReference type="AlphaFoldDB" id="A0A376B5T5"/>
<dbReference type="Pfam" id="PF13967">
    <property type="entry name" value="RSN1_TM"/>
    <property type="match status" value="1"/>
</dbReference>
<organism evidence="11 12">
    <name type="scientific">Saccharomycodes ludwigii</name>
    <dbReference type="NCBI Taxonomy" id="36035"/>
    <lineage>
        <taxon>Eukaryota</taxon>
        <taxon>Fungi</taxon>
        <taxon>Dikarya</taxon>
        <taxon>Ascomycota</taxon>
        <taxon>Saccharomycotina</taxon>
        <taxon>Saccharomycetes</taxon>
        <taxon>Saccharomycodales</taxon>
        <taxon>Saccharomycodaceae</taxon>
        <taxon>Saccharomycodes</taxon>
    </lineage>
</organism>